<protein>
    <submittedName>
        <fullName evidence="2">Uncharacterized protein</fullName>
    </submittedName>
</protein>
<accession>A0A0N0U631</accession>
<dbReference type="AlphaFoldDB" id="A0A0N0U631"/>
<dbReference type="EMBL" id="KQ435741">
    <property type="protein sequence ID" value="KOX76774.1"/>
    <property type="molecule type" value="Genomic_DNA"/>
</dbReference>
<sequence>MLNQINTSILKSIKESYRKKGYHRCDQRCNIKSGIINLNTKYQIKVLKNPTKGRDIIDVTSKVQRSKYNIPTIVPRRKDRTSQAENLKLRFSHGYINICIERKRKYFNVRIPKNHAGIDSDATRTANSSTAKIQQALRYKRKQPGYPFRIGRPKSTFEFNMERNMRLKPKHDRSVPDNTTPPHEPHDSDQPIANFRCISVAPEEARFSGLPLLKITFSDNIVGRMVPVLIPMTDCVHSTVLCYDILVISLQITENTMLHAISPHSTMTKQ</sequence>
<gene>
    <name evidence="2" type="ORF">WN51_11198</name>
</gene>
<feature type="region of interest" description="Disordered" evidence="1">
    <location>
        <begin position="168"/>
        <end position="191"/>
    </location>
</feature>
<keyword evidence="3" id="KW-1185">Reference proteome</keyword>
<dbReference type="OrthoDB" id="10039049at2759"/>
<evidence type="ECO:0000313" key="2">
    <source>
        <dbReference type="EMBL" id="KOX76774.1"/>
    </source>
</evidence>
<organism evidence="2 3">
    <name type="scientific">Melipona quadrifasciata</name>
    <dbReference type="NCBI Taxonomy" id="166423"/>
    <lineage>
        <taxon>Eukaryota</taxon>
        <taxon>Metazoa</taxon>
        <taxon>Ecdysozoa</taxon>
        <taxon>Arthropoda</taxon>
        <taxon>Hexapoda</taxon>
        <taxon>Insecta</taxon>
        <taxon>Pterygota</taxon>
        <taxon>Neoptera</taxon>
        <taxon>Endopterygota</taxon>
        <taxon>Hymenoptera</taxon>
        <taxon>Apocrita</taxon>
        <taxon>Aculeata</taxon>
        <taxon>Apoidea</taxon>
        <taxon>Anthophila</taxon>
        <taxon>Apidae</taxon>
        <taxon>Melipona</taxon>
    </lineage>
</organism>
<name>A0A0N0U631_9HYME</name>
<dbReference type="Proteomes" id="UP000053105">
    <property type="component" value="Unassembled WGS sequence"/>
</dbReference>
<evidence type="ECO:0000256" key="1">
    <source>
        <dbReference type="SAM" id="MobiDB-lite"/>
    </source>
</evidence>
<reference evidence="2 3" key="1">
    <citation type="submission" date="2015-07" db="EMBL/GenBank/DDBJ databases">
        <title>The genome of Melipona quadrifasciata.</title>
        <authorList>
            <person name="Pan H."/>
            <person name="Kapheim K."/>
        </authorList>
    </citation>
    <scope>NUCLEOTIDE SEQUENCE [LARGE SCALE GENOMIC DNA]</scope>
    <source>
        <strain evidence="2">0111107301</strain>
        <tissue evidence="2">Whole body</tissue>
    </source>
</reference>
<proteinExistence type="predicted"/>
<evidence type="ECO:0000313" key="3">
    <source>
        <dbReference type="Proteomes" id="UP000053105"/>
    </source>
</evidence>